<name>A0A9K3DBQ3_9EUKA</name>
<feature type="non-terminal residue" evidence="2">
    <location>
        <position position="95"/>
    </location>
</feature>
<dbReference type="Proteomes" id="UP000265618">
    <property type="component" value="Unassembled WGS sequence"/>
</dbReference>
<dbReference type="InterPro" id="IPR003409">
    <property type="entry name" value="MORN"/>
</dbReference>
<comment type="caution">
    <text evidence="2">The sequence shown here is derived from an EMBL/GenBank/DDBJ whole genome shotgun (WGS) entry which is preliminary data.</text>
</comment>
<dbReference type="Pfam" id="PF02493">
    <property type="entry name" value="MORN"/>
    <property type="match status" value="4"/>
</dbReference>
<sequence length="95" mass="10557">MRHGWGTATWSSGAVYEGEWVGGRCQGYGAYNDGTKLYLGQWMDGVPHGLGMSVLIPPHFQLSHQGTGLLCRLPNRAQRLNRHIGTYREGQRDGE</sequence>
<feature type="non-terminal residue" evidence="2">
    <location>
        <position position="1"/>
    </location>
</feature>
<proteinExistence type="predicted"/>
<dbReference type="EMBL" id="BDIP01006921">
    <property type="protein sequence ID" value="GIQ90953.1"/>
    <property type="molecule type" value="Genomic_DNA"/>
</dbReference>
<dbReference type="Gene3D" id="2.20.110.10">
    <property type="entry name" value="Histone H3 K4-specific methyltransferase SET7/9 N-terminal domain"/>
    <property type="match status" value="1"/>
</dbReference>
<keyword evidence="3" id="KW-1185">Reference proteome</keyword>
<dbReference type="SUPFAM" id="SSF82185">
    <property type="entry name" value="Histone H3 K4-specific methyltransferase SET7/9 N-terminal domain"/>
    <property type="match status" value="1"/>
</dbReference>
<dbReference type="PANTHER" id="PTHR23084">
    <property type="entry name" value="PHOSPHATIDYLINOSITOL-4-PHOSPHATE 5-KINASE RELATED"/>
    <property type="match status" value="1"/>
</dbReference>
<evidence type="ECO:0000313" key="3">
    <source>
        <dbReference type="Proteomes" id="UP000265618"/>
    </source>
</evidence>
<evidence type="ECO:0000256" key="1">
    <source>
        <dbReference type="ARBA" id="ARBA00022737"/>
    </source>
</evidence>
<evidence type="ECO:0000313" key="2">
    <source>
        <dbReference type="EMBL" id="GIQ90953.1"/>
    </source>
</evidence>
<gene>
    <name evidence="2" type="ORF">KIPB_013965</name>
</gene>
<dbReference type="AlphaFoldDB" id="A0A9K3DBQ3"/>
<protein>
    <submittedName>
        <fullName evidence="2">Uncharacterized protein</fullName>
    </submittedName>
</protein>
<keyword evidence="1" id="KW-0677">Repeat</keyword>
<accession>A0A9K3DBQ3</accession>
<dbReference type="OrthoDB" id="437960at2759"/>
<dbReference type="PANTHER" id="PTHR23084:SF262">
    <property type="entry name" value="FYVE-TYPE DOMAIN-CONTAINING PROTEIN"/>
    <property type="match status" value="1"/>
</dbReference>
<reference evidence="2 3" key="1">
    <citation type="journal article" date="2018" name="PLoS ONE">
        <title>The draft genome of Kipferlia bialata reveals reductive genome evolution in fornicate parasites.</title>
        <authorList>
            <person name="Tanifuji G."/>
            <person name="Takabayashi S."/>
            <person name="Kume K."/>
            <person name="Takagi M."/>
            <person name="Nakayama T."/>
            <person name="Kamikawa R."/>
            <person name="Inagaki Y."/>
            <person name="Hashimoto T."/>
        </authorList>
    </citation>
    <scope>NUCLEOTIDE SEQUENCE [LARGE SCALE GENOMIC DNA]</scope>
    <source>
        <strain evidence="2">NY0173</strain>
    </source>
</reference>
<organism evidence="2 3">
    <name type="scientific">Kipferlia bialata</name>
    <dbReference type="NCBI Taxonomy" id="797122"/>
    <lineage>
        <taxon>Eukaryota</taxon>
        <taxon>Metamonada</taxon>
        <taxon>Carpediemonas-like organisms</taxon>
        <taxon>Kipferlia</taxon>
    </lineage>
</organism>